<protein>
    <recommendedName>
        <fullName evidence="9">rRNA methyltransferase 1, mitochondrial</fullName>
    </recommendedName>
</protein>
<keyword evidence="3" id="KW-0698">rRNA processing</keyword>
<feature type="compositionally biased region" description="Basic and acidic residues" evidence="10">
    <location>
        <begin position="127"/>
        <end position="137"/>
    </location>
</feature>
<comment type="subcellular location">
    <subcellularLocation>
        <location evidence="1">Mitochondrion</location>
    </subcellularLocation>
</comment>
<evidence type="ECO:0000256" key="2">
    <source>
        <dbReference type="ARBA" id="ARBA00007228"/>
    </source>
</evidence>
<keyword evidence="7" id="KW-0809">Transit peptide</keyword>
<dbReference type="Gene3D" id="3.30.1330.30">
    <property type="match status" value="1"/>
</dbReference>
<sequence>AHRQSAYAAAPGIAGQHQRGSASALGVTARSTALVERQNGVQPRGALTGLQAMSVHQASRAVSFCSSFSWGSGRDTFHRDSEQRNGSDDRFRGSPTGRSSRGRGGSFANKGRGAQQQRGPMGWAEARGSETSREDSLSRAAPATPSVSMDDSPTVASHTSSSGSLDAYQQRFNSVSSPQESFGGTDRQASPSEMQSASGTQRSSPRSDAAGAGSNAAGSGGGGAYSSGGTSRQPYAQSYAPRAGSLGNSRNAPDGRGYERSGRDDSRSWSERGSGSGGGGYGRADAAQTSTRRYEQSGRDDSRQWSGGRSANGWGDRGRGSSDGYSRGGSFSGRAPSRWQEGSASTSGRGSWQPRADGWNSRGDEEPSQRIEVEGEVVYGVSPVLAAFAAKRRTIHTLFVQEGLGQTQGEGRRKERGAPEHAIAAAEALGAAVSHISKHDLNMLTDNRPHQGLALDCSPLDWIKLDEMPQVASLGSQAVPIWLALDEVTDPHNFGAVLRSAQFLGASGVLASQKNCASLSPAVSKASAGALEAVQVHACANLPRALSEAAANGWAVFGASAEEGAEDCTAVNVGKPTILVVGSEGYGLRTTVRRACTGLIKVGGGPTAADMSSQSSSVPDSEVDSLNVSVATGILLHQLIQSTSSTTSSEGS</sequence>
<evidence type="ECO:0000256" key="5">
    <source>
        <dbReference type="ARBA" id="ARBA00022679"/>
    </source>
</evidence>
<evidence type="ECO:0000256" key="3">
    <source>
        <dbReference type="ARBA" id="ARBA00022552"/>
    </source>
</evidence>
<feature type="region of interest" description="Disordered" evidence="10">
    <location>
        <begin position="73"/>
        <end position="369"/>
    </location>
</feature>
<accession>A0AAW1T3A8</accession>
<dbReference type="InterPro" id="IPR029064">
    <property type="entry name" value="Ribosomal_eL30-like_sf"/>
</dbReference>
<dbReference type="Gene3D" id="3.40.1280.10">
    <property type="match status" value="1"/>
</dbReference>
<dbReference type="SUPFAM" id="SSF55315">
    <property type="entry name" value="L30e-like"/>
    <property type="match status" value="1"/>
</dbReference>
<dbReference type="InterPro" id="IPR004441">
    <property type="entry name" value="rRNA_MeTrfase_TrmH"/>
</dbReference>
<dbReference type="InterPro" id="IPR047261">
    <property type="entry name" value="MRM1_MeTrfase_dom"/>
</dbReference>
<organism evidence="12 13">
    <name type="scientific">Apatococcus fuscideae</name>
    <dbReference type="NCBI Taxonomy" id="2026836"/>
    <lineage>
        <taxon>Eukaryota</taxon>
        <taxon>Viridiplantae</taxon>
        <taxon>Chlorophyta</taxon>
        <taxon>core chlorophytes</taxon>
        <taxon>Trebouxiophyceae</taxon>
        <taxon>Chlorellales</taxon>
        <taxon>Chlorellaceae</taxon>
        <taxon>Apatococcus</taxon>
    </lineage>
</organism>
<feature type="compositionally biased region" description="Low complexity" evidence="10">
    <location>
        <begin position="207"/>
        <end position="217"/>
    </location>
</feature>
<dbReference type="InterPro" id="IPR013123">
    <property type="entry name" value="SpoU_subst-bd"/>
</dbReference>
<dbReference type="InterPro" id="IPR001537">
    <property type="entry name" value="SpoU_MeTrfase"/>
</dbReference>
<dbReference type="EMBL" id="JALJOV010000451">
    <property type="protein sequence ID" value="KAK9863603.1"/>
    <property type="molecule type" value="Genomic_DNA"/>
</dbReference>
<dbReference type="GO" id="GO:0003723">
    <property type="term" value="F:RNA binding"/>
    <property type="evidence" value="ECO:0007669"/>
    <property type="project" value="InterPro"/>
</dbReference>
<evidence type="ECO:0000256" key="7">
    <source>
        <dbReference type="ARBA" id="ARBA00022946"/>
    </source>
</evidence>
<evidence type="ECO:0000256" key="1">
    <source>
        <dbReference type="ARBA" id="ARBA00004173"/>
    </source>
</evidence>
<dbReference type="AlphaFoldDB" id="A0AAW1T3A8"/>
<keyword evidence="5" id="KW-0808">Transferase</keyword>
<feature type="compositionally biased region" description="Polar residues" evidence="10">
    <location>
        <begin position="145"/>
        <end position="164"/>
    </location>
</feature>
<evidence type="ECO:0000256" key="9">
    <source>
        <dbReference type="ARBA" id="ARBA00034881"/>
    </source>
</evidence>
<dbReference type="InterPro" id="IPR047182">
    <property type="entry name" value="MRM1"/>
</dbReference>
<dbReference type="GO" id="GO:0016435">
    <property type="term" value="F:rRNA (guanine) methyltransferase activity"/>
    <property type="evidence" value="ECO:0007669"/>
    <property type="project" value="TreeGrafter"/>
</dbReference>
<dbReference type="InterPro" id="IPR029028">
    <property type="entry name" value="Alpha/beta_knot_MTases"/>
</dbReference>
<dbReference type="NCBIfam" id="TIGR00186">
    <property type="entry name" value="rRNA_methyl_3"/>
    <property type="match status" value="1"/>
</dbReference>
<keyword evidence="4" id="KW-0489">Methyltransferase</keyword>
<keyword evidence="13" id="KW-1185">Reference proteome</keyword>
<dbReference type="CDD" id="cd18105">
    <property type="entry name" value="SpoU-like_MRM1"/>
    <property type="match status" value="1"/>
</dbReference>
<dbReference type="Proteomes" id="UP001485043">
    <property type="component" value="Unassembled WGS sequence"/>
</dbReference>
<gene>
    <name evidence="12" type="ORF">WJX84_011466</name>
</gene>
<feature type="non-terminal residue" evidence="12">
    <location>
        <position position="1"/>
    </location>
</feature>
<name>A0AAW1T3A8_9CHLO</name>
<comment type="caution">
    <text evidence="12">The sequence shown here is derived from an EMBL/GenBank/DDBJ whole genome shotgun (WGS) entry which is preliminary data.</text>
</comment>
<dbReference type="PANTHER" id="PTHR46103">
    <property type="entry name" value="RRNA METHYLTRANSFERASE 1, MITOCHONDRIAL"/>
    <property type="match status" value="1"/>
</dbReference>
<dbReference type="SUPFAM" id="SSF75217">
    <property type="entry name" value="alpha/beta knot"/>
    <property type="match status" value="1"/>
</dbReference>
<keyword evidence="6" id="KW-0949">S-adenosyl-L-methionine</keyword>
<evidence type="ECO:0000256" key="8">
    <source>
        <dbReference type="ARBA" id="ARBA00023128"/>
    </source>
</evidence>
<reference evidence="12 13" key="1">
    <citation type="journal article" date="2024" name="Nat. Commun.">
        <title>Phylogenomics reveals the evolutionary origins of lichenization in chlorophyte algae.</title>
        <authorList>
            <person name="Puginier C."/>
            <person name="Libourel C."/>
            <person name="Otte J."/>
            <person name="Skaloud P."/>
            <person name="Haon M."/>
            <person name="Grisel S."/>
            <person name="Petersen M."/>
            <person name="Berrin J.G."/>
            <person name="Delaux P.M."/>
            <person name="Dal Grande F."/>
            <person name="Keller J."/>
        </authorList>
    </citation>
    <scope>NUCLEOTIDE SEQUENCE [LARGE SCALE GENOMIC DNA]</scope>
    <source>
        <strain evidence="12 13">SAG 2523</strain>
    </source>
</reference>
<evidence type="ECO:0000256" key="10">
    <source>
        <dbReference type="SAM" id="MobiDB-lite"/>
    </source>
</evidence>
<dbReference type="SMART" id="SM00967">
    <property type="entry name" value="SpoU_sub_bind"/>
    <property type="match status" value="1"/>
</dbReference>
<evidence type="ECO:0000313" key="12">
    <source>
        <dbReference type="EMBL" id="KAK9863603.1"/>
    </source>
</evidence>
<feature type="compositionally biased region" description="Basic and acidic residues" evidence="10">
    <location>
        <begin position="292"/>
        <end position="303"/>
    </location>
</feature>
<proteinExistence type="inferred from homology"/>
<dbReference type="InterPro" id="IPR029026">
    <property type="entry name" value="tRNA_m1G_MTases_N"/>
</dbReference>
<evidence type="ECO:0000256" key="6">
    <source>
        <dbReference type="ARBA" id="ARBA00022691"/>
    </source>
</evidence>
<feature type="compositionally biased region" description="Basic and acidic residues" evidence="10">
    <location>
        <begin position="256"/>
        <end position="270"/>
    </location>
</feature>
<dbReference type="GO" id="GO:0005739">
    <property type="term" value="C:mitochondrion"/>
    <property type="evidence" value="ECO:0007669"/>
    <property type="project" value="UniProtKB-SubCell"/>
</dbReference>
<evidence type="ECO:0000313" key="13">
    <source>
        <dbReference type="Proteomes" id="UP001485043"/>
    </source>
</evidence>
<evidence type="ECO:0000259" key="11">
    <source>
        <dbReference type="SMART" id="SM00967"/>
    </source>
</evidence>
<evidence type="ECO:0000256" key="4">
    <source>
        <dbReference type="ARBA" id="ARBA00022603"/>
    </source>
</evidence>
<comment type="similarity">
    <text evidence="2">Belongs to the class IV-like SAM-binding methyltransferase superfamily. RNA methyltransferase TrmH family.</text>
</comment>
<feature type="domain" description="RNA 2-O ribose methyltransferase substrate binding" evidence="11">
    <location>
        <begin position="377"/>
        <end position="463"/>
    </location>
</feature>
<keyword evidence="8" id="KW-0496">Mitochondrion</keyword>
<dbReference type="Pfam" id="PF08032">
    <property type="entry name" value="SpoU_sub_bind"/>
    <property type="match status" value="1"/>
</dbReference>
<feature type="compositionally biased region" description="Basic and acidic residues" evidence="10">
    <location>
        <begin position="75"/>
        <end position="92"/>
    </location>
</feature>
<feature type="compositionally biased region" description="Polar residues" evidence="10">
    <location>
        <begin position="340"/>
        <end position="350"/>
    </location>
</feature>
<dbReference type="PANTHER" id="PTHR46103:SF1">
    <property type="entry name" value="RRNA METHYLTRANSFERASE 1, MITOCHONDRIAL"/>
    <property type="match status" value="1"/>
</dbReference>
<dbReference type="Pfam" id="PF00588">
    <property type="entry name" value="SpoU_methylase"/>
    <property type="match status" value="1"/>
</dbReference>
<feature type="compositionally biased region" description="Polar residues" evidence="10">
    <location>
        <begin position="170"/>
        <end position="206"/>
    </location>
</feature>
<feature type="region of interest" description="Disordered" evidence="10">
    <location>
        <begin position="1"/>
        <end position="21"/>
    </location>
</feature>